<dbReference type="CTD" id="9816711"/>
<dbReference type="OMA" id="FTAINEC"/>
<dbReference type="PANTHER" id="PTHR31897">
    <property type="entry name" value="PROTEIN CBG17011-RELATED"/>
    <property type="match status" value="1"/>
</dbReference>
<keyword evidence="1" id="KW-0472">Membrane</keyword>
<protein>
    <recommendedName>
        <fullName evidence="2">T20D4.11-like domain-containing protein</fullName>
    </recommendedName>
</protein>
<feature type="transmembrane region" description="Helical" evidence="1">
    <location>
        <begin position="51"/>
        <end position="69"/>
    </location>
</feature>
<reference evidence="3" key="1">
    <citation type="submission" date="2007-07" db="EMBL/GenBank/DDBJ databases">
        <title>PCAP assembly of the Caenorhabditis remanei genome.</title>
        <authorList>
            <consortium name="The Caenorhabditis remanei Sequencing Consortium"/>
            <person name="Wilson R.K."/>
        </authorList>
    </citation>
    <scope>NUCLEOTIDE SEQUENCE [LARGE SCALE GENOMIC DNA]</scope>
    <source>
        <strain evidence="3">PB4641</strain>
    </source>
</reference>
<evidence type="ECO:0000313" key="3">
    <source>
        <dbReference type="EMBL" id="EFP00732.1"/>
    </source>
</evidence>
<organism evidence="4">
    <name type="scientific">Caenorhabditis remanei</name>
    <name type="common">Caenorhabditis vulgaris</name>
    <dbReference type="NCBI Taxonomy" id="31234"/>
    <lineage>
        <taxon>Eukaryota</taxon>
        <taxon>Metazoa</taxon>
        <taxon>Ecdysozoa</taxon>
        <taxon>Nematoda</taxon>
        <taxon>Chromadorea</taxon>
        <taxon>Rhabditida</taxon>
        <taxon>Rhabditina</taxon>
        <taxon>Rhabditomorpha</taxon>
        <taxon>Rhabditoidea</taxon>
        <taxon>Rhabditidae</taxon>
        <taxon>Peloderinae</taxon>
        <taxon>Caenorhabditis</taxon>
    </lineage>
</organism>
<dbReference type="GeneID" id="9816711"/>
<proteinExistence type="predicted"/>
<dbReference type="eggNOG" id="ENOG502R8JW">
    <property type="taxonomic scope" value="Eukaryota"/>
</dbReference>
<dbReference type="OrthoDB" id="5855170at2759"/>
<dbReference type="PANTHER" id="PTHR31897:SF9">
    <property type="entry name" value="DUF19 DOMAIN-CONTAINING PROTEIN"/>
    <property type="match status" value="1"/>
</dbReference>
<evidence type="ECO:0000259" key="2">
    <source>
        <dbReference type="Pfam" id="PF01579"/>
    </source>
</evidence>
<dbReference type="HOGENOM" id="CLU_102679_0_0_1"/>
<keyword evidence="1" id="KW-0812">Transmembrane</keyword>
<dbReference type="Pfam" id="PF01579">
    <property type="entry name" value="DUF19"/>
    <property type="match status" value="1"/>
</dbReference>
<keyword evidence="1" id="KW-1133">Transmembrane helix</keyword>
<accession>E3MEV0</accession>
<dbReference type="Proteomes" id="UP000008281">
    <property type="component" value="Unassembled WGS sequence"/>
</dbReference>
<sequence>MNKDDMEILNERKHRKFHQRPTVGPTMAGINFCGWITAFVCCVLCSGMMCFLIFGTTVFITFMALFTAINECPGPDLIAAQSCVPLVGQLANVTIQFEPRFGDEGSEQMKEVMALCENVTHCIKDVNCLTFRIGYLRSGKICEVFAFINKEFGQCAGKLKKKAYERNIDCLKFLFQNEEKCEGWAEHQKCIDEEVLSDCGSGMSERFKQVGFRYITFRESEMAKLVSFLCLETFSS</sequence>
<dbReference type="InterPro" id="IPR002542">
    <property type="entry name" value="T20D4.11-like_dom"/>
</dbReference>
<dbReference type="RefSeq" id="XP_003105271.2">
    <property type="nucleotide sequence ID" value="XM_003105223.2"/>
</dbReference>
<dbReference type="AlphaFoldDB" id="E3MEV0"/>
<dbReference type="KEGG" id="crq:GCK72_021997"/>
<keyword evidence="4" id="KW-1185">Reference proteome</keyword>
<dbReference type="InParanoid" id="E3MEV0"/>
<feature type="transmembrane region" description="Helical" evidence="1">
    <location>
        <begin position="23"/>
        <end position="44"/>
    </location>
</feature>
<name>E3MEV0_CAERE</name>
<feature type="domain" description="T20D4.11-like" evidence="2">
    <location>
        <begin position="75"/>
        <end position="209"/>
    </location>
</feature>
<evidence type="ECO:0000313" key="4">
    <source>
        <dbReference type="Proteomes" id="UP000008281"/>
    </source>
</evidence>
<evidence type="ECO:0000256" key="1">
    <source>
        <dbReference type="SAM" id="Phobius"/>
    </source>
</evidence>
<gene>
    <name evidence="3" type="ORF">CRE_21124</name>
</gene>
<dbReference type="EMBL" id="DS268440">
    <property type="protein sequence ID" value="EFP00732.1"/>
    <property type="molecule type" value="Genomic_DNA"/>
</dbReference>